<feature type="transmembrane region" description="Helical" evidence="1">
    <location>
        <begin position="198"/>
        <end position="223"/>
    </location>
</feature>
<dbReference type="Proteomes" id="UP001187192">
    <property type="component" value="Unassembled WGS sequence"/>
</dbReference>
<dbReference type="EMBL" id="BTGU01000185">
    <property type="protein sequence ID" value="GMN64536.1"/>
    <property type="molecule type" value="Genomic_DNA"/>
</dbReference>
<protein>
    <submittedName>
        <fullName evidence="2">Uncharacterized protein</fullName>
    </submittedName>
</protein>
<reference evidence="2" key="1">
    <citation type="submission" date="2023-07" db="EMBL/GenBank/DDBJ databases">
        <title>draft genome sequence of fig (Ficus carica).</title>
        <authorList>
            <person name="Takahashi T."/>
            <person name="Nishimura K."/>
        </authorList>
    </citation>
    <scope>NUCLEOTIDE SEQUENCE</scope>
</reference>
<evidence type="ECO:0000256" key="1">
    <source>
        <dbReference type="SAM" id="Phobius"/>
    </source>
</evidence>
<keyword evidence="3" id="KW-1185">Reference proteome</keyword>
<keyword evidence="1" id="KW-1133">Transmembrane helix</keyword>
<keyword evidence="1" id="KW-0472">Membrane</keyword>
<comment type="caution">
    <text evidence="2">The sequence shown here is derived from an EMBL/GenBank/DDBJ whole genome shotgun (WGS) entry which is preliminary data.</text>
</comment>
<evidence type="ECO:0000313" key="2">
    <source>
        <dbReference type="EMBL" id="GMN64536.1"/>
    </source>
</evidence>
<accession>A0AA88J9D7</accession>
<proteinExistence type="predicted"/>
<sequence length="253" mass="27746">MRLQWPRFLTKPEPEVPRIPARPGPLHGPGSLHGQDWFHRNIARRSVPTGFNSTLDTAFTNEVSSLTATPDTIWKARGVRRGLQHRARAVGGVVWGCFEAEHGELVAVRHPQIQACLSLGLVDTTRVGLSSDGEGVGSVRGLALPVVVGVCPSRAVSFSSLLLAFFQQWSDRANGCSDVDGCGFAGVFCVDLDFVDRVLVVVWLGVVWWADLACVSPIVGVFLRVWDRGSLRLSPSGRIIYVLSRWFVDFRSI</sequence>
<keyword evidence="1" id="KW-0812">Transmembrane</keyword>
<evidence type="ECO:0000313" key="3">
    <source>
        <dbReference type="Proteomes" id="UP001187192"/>
    </source>
</evidence>
<dbReference type="AlphaFoldDB" id="A0AA88J9D7"/>
<organism evidence="2 3">
    <name type="scientific">Ficus carica</name>
    <name type="common">Common fig</name>
    <dbReference type="NCBI Taxonomy" id="3494"/>
    <lineage>
        <taxon>Eukaryota</taxon>
        <taxon>Viridiplantae</taxon>
        <taxon>Streptophyta</taxon>
        <taxon>Embryophyta</taxon>
        <taxon>Tracheophyta</taxon>
        <taxon>Spermatophyta</taxon>
        <taxon>Magnoliopsida</taxon>
        <taxon>eudicotyledons</taxon>
        <taxon>Gunneridae</taxon>
        <taxon>Pentapetalae</taxon>
        <taxon>rosids</taxon>
        <taxon>fabids</taxon>
        <taxon>Rosales</taxon>
        <taxon>Moraceae</taxon>
        <taxon>Ficeae</taxon>
        <taxon>Ficus</taxon>
    </lineage>
</organism>
<name>A0AA88J9D7_FICCA</name>
<gene>
    <name evidence="2" type="ORF">TIFTF001_033609</name>
</gene>